<organism evidence="2 3">
    <name type="scientific">Rhynocoris fuscipes</name>
    <dbReference type="NCBI Taxonomy" id="488301"/>
    <lineage>
        <taxon>Eukaryota</taxon>
        <taxon>Metazoa</taxon>
        <taxon>Ecdysozoa</taxon>
        <taxon>Arthropoda</taxon>
        <taxon>Hexapoda</taxon>
        <taxon>Insecta</taxon>
        <taxon>Pterygota</taxon>
        <taxon>Neoptera</taxon>
        <taxon>Paraneoptera</taxon>
        <taxon>Hemiptera</taxon>
        <taxon>Heteroptera</taxon>
        <taxon>Panheteroptera</taxon>
        <taxon>Cimicomorpha</taxon>
        <taxon>Reduviidae</taxon>
        <taxon>Harpactorinae</taxon>
        <taxon>Harpactorini</taxon>
        <taxon>Rhynocoris</taxon>
    </lineage>
</organism>
<evidence type="ECO:0000313" key="2">
    <source>
        <dbReference type="EMBL" id="KAK9508590.1"/>
    </source>
</evidence>
<dbReference type="AlphaFoldDB" id="A0AAW1DJE6"/>
<proteinExistence type="predicted"/>
<dbReference type="SUPFAM" id="SSF50978">
    <property type="entry name" value="WD40 repeat-like"/>
    <property type="match status" value="1"/>
</dbReference>
<feature type="compositionally biased region" description="Basic and acidic residues" evidence="1">
    <location>
        <begin position="10"/>
        <end position="24"/>
    </location>
</feature>
<feature type="compositionally biased region" description="Polar residues" evidence="1">
    <location>
        <begin position="47"/>
        <end position="61"/>
    </location>
</feature>
<comment type="caution">
    <text evidence="2">The sequence shown here is derived from an EMBL/GenBank/DDBJ whole genome shotgun (WGS) entry which is preliminary data.</text>
</comment>
<dbReference type="Gene3D" id="2.130.10.10">
    <property type="entry name" value="YVTN repeat-like/Quinoprotein amine dehydrogenase"/>
    <property type="match status" value="1"/>
</dbReference>
<dbReference type="Proteomes" id="UP001461498">
    <property type="component" value="Unassembled WGS sequence"/>
</dbReference>
<name>A0AAW1DJE6_9HEMI</name>
<accession>A0AAW1DJE6</accession>
<evidence type="ECO:0000256" key="1">
    <source>
        <dbReference type="SAM" id="MobiDB-lite"/>
    </source>
</evidence>
<feature type="region of interest" description="Disordered" evidence="1">
    <location>
        <begin position="1"/>
        <end position="86"/>
    </location>
</feature>
<reference evidence="2 3" key="1">
    <citation type="submission" date="2022-12" db="EMBL/GenBank/DDBJ databases">
        <title>Chromosome-level genome assembly of true bugs.</title>
        <authorList>
            <person name="Ma L."/>
            <person name="Li H."/>
        </authorList>
    </citation>
    <scope>NUCLEOTIDE SEQUENCE [LARGE SCALE GENOMIC DNA]</scope>
    <source>
        <strain evidence="2">Lab_2022b</strain>
    </source>
</reference>
<dbReference type="EMBL" id="JAPXFL010000003">
    <property type="protein sequence ID" value="KAK9508590.1"/>
    <property type="molecule type" value="Genomic_DNA"/>
</dbReference>
<sequence length="661" mass="75357">MNSREYQNSYDRKSNEYGRKRWEQNQRTNNQSRRSRLQEKRLKYRQSKNNARSKNQRSTVNYPDIQRKQQQRETNSPRGANETVTSCSNYNQTGEIIFVNDNINTSSPNSFSLRANFSHPSNNSPSINKSQENLNITSTNQSIQNQSVECEQDIKHKTISNLLNEVCNEAGTNVSNIASKFFQALVTELLSLTDSLPEQRSFIYNILSTLVDLGMRCAHKEINQENVSESQVPENNTSEDNYFKDLHSLINVDYRLQSLLKERIDLYGNIYNIMRRVQKDPNDASNSDDIVVQNSIGNFKRETAAIAESFNNLQSTIIQPNELNSNNCNENLTQTTTNQNENQQTTSKECDNIQNSSSFIRNNTTSTNPVNETVINQSFGLIQSTELQCFCINDQVLIGGYKNGSILIFCLETGTLLDNVQPHKKPITSITVKDNILITTSLDGIMKKYDLKNHTVKKINLEQGINCSCRYRDIIYLGTNSGYIFRVTIREMKQFSTPLCVSKEAVLSIEVKEEENVLLMFIAAKGLSISIRDGITGSLLYIFANTQNARSIMLLKEPLRLCAGFDDKLLIREVHHTATAFTIKPHLVSCMMLYSGIIFIATKEHQIFIYDEKTVTELFVISDVPKHIRGMAVWLDYLIIVSAKGFKFLKIPKLVLQNFCK</sequence>
<keyword evidence="3" id="KW-1185">Reference proteome</keyword>
<feature type="compositionally biased region" description="Polar residues" evidence="1">
    <location>
        <begin position="72"/>
        <end position="86"/>
    </location>
</feature>
<dbReference type="InterPro" id="IPR015943">
    <property type="entry name" value="WD40/YVTN_repeat-like_dom_sf"/>
</dbReference>
<gene>
    <name evidence="2" type="ORF">O3M35_006119</name>
</gene>
<dbReference type="InterPro" id="IPR036322">
    <property type="entry name" value="WD40_repeat_dom_sf"/>
</dbReference>
<evidence type="ECO:0000313" key="3">
    <source>
        <dbReference type="Proteomes" id="UP001461498"/>
    </source>
</evidence>
<protein>
    <submittedName>
        <fullName evidence="2">Uncharacterized protein</fullName>
    </submittedName>
</protein>